<proteinExistence type="predicted"/>
<dbReference type="AlphaFoldDB" id="A0A1G2BW70"/>
<name>A0A1G2BW70_9BACT</name>
<reference evidence="1 2" key="1">
    <citation type="journal article" date="2016" name="Nat. Commun.">
        <title>Thousands of microbial genomes shed light on interconnected biogeochemical processes in an aquifer system.</title>
        <authorList>
            <person name="Anantharaman K."/>
            <person name="Brown C.T."/>
            <person name="Hug L.A."/>
            <person name="Sharon I."/>
            <person name="Castelle C.J."/>
            <person name="Probst A.J."/>
            <person name="Thomas B.C."/>
            <person name="Singh A."/>
            <person name="Wilkins M.J."/>
            <person name="Karaoz U."/>
            <person name="Brodie E.L."/>
            <person name="Williams K.H."/>
            <person name="Hubbard S.S."/>
            <person name="Banfield J.F."/>
        </authorList>
    </citation>
    <scope>NUCLEOTIDE SEQUENCE [LARGE SCALE GENOMIC DNA]</scope>
</reference>
<dbReference type="EMBL" id="MHKO01000019">
    <property type="protein sequence ID" value="OGY92550.1"/>
    <property type="molecule type" value="Genomic_DNA"/>
</dbReference>
<comment type="caution">
    <text evidence="1">The sequence shown here is derived from an EMBL/GenBank/DDBJ whole genome shotgun (WGS) entry which is preliminary data.</text>
</comment>
<dbReference type="STRING" id="1798553.A3H70_00630"/>
<evidence type="ECO:0000313" key="2">
    <source>
        <dbReference type="Proteomes" id="UP000178109"/>
    </source>
</evidence>
<evidence type="ECO:0000313" key="1">
    <source>
        <dbReference type="EMBL" id="OGY92550.1"/>
    </source>
</evidence>
<dbReference type="Proteomes" id="UP000178109">
    <property type="component" value="Unassembled WGS sequence"/>
</dbReference>
<protein>
    <submittedName>
        <fullName evidence="1">Uncharacterized protein</fullName>
    </submittedName>
</protein>
<gene>
    <name evidence="1" type="ORF">A3H70_00630</name>
</gene>
<organism evidence="1 2">
    <name type="scientific">Candidatus Komeilibacteria bacterium RIFCSPLOWO2_02_FULL_48_11</name>
    <dbReference type="NCBI Taxonomy" id="1798553"/>
    <lineage>
        <taxon>Bacteria</taxon>
        <taxon>Candidatus Komeiliibacteriota</taxon>
    </lineage>
</organism>
<accession>A0A1G2BW70</accession>
<sequence length="177" mass="20597">MIILCVIFDKNLKLFLYNKKEEAMAEKDSREDFQKKSQTVYEDVVVGYSGDRHFRFPVWQVSCSVEKDGVVIACTRDNLCATFTISPDDIPEFITVLLHCQQAGQEFQLMAGEKSREGLLPVAILSPAHVDEVVNFFRDMVKNWREKQERRVPLLLKIYWCEPRKSMTRFVKELGRG</sequence>